<dbReference type="AlphaFoldDB" id="K3Y471"/>
<dbReference type="EMBL" id="AGNK02002162">
    <property type="status" value="NOT_ANNOTATED_CDS"/>
    <property type="molecule type" value="Genomic_DNA"/>
</dbReference>
<proteinExistence type="predicted"/>
<keyword evidence="2" id="KW-1185">Reference proteome</keyword>
<accession>K3Y471</accession>
<dbReference type="HOGENOM" id="CLU_3261456_0_0_1"/>
<evidence type="ECO:0000313" key="2">
    <source>
        <dbReference type="Proteomes" id="UP000004995"/>
    </source>
</evidence>
<protein>
    <submittedName>
        <fullName evidence="1">Uncharacterized protein</fullName>
    </submittedName>
</protein>
<dbReference type="EnsemblPlants" id="KQL08925">
    <property type="protein sequence ID" value="KQL08925"/>
    <property type="gene ID" value="SETIT_009009mg"/>
</dbReference>
<dbReference type="Gramene" id="KQL08925">
    <property type="protein sequence ID" value="KQL08925"/>
    <property type="gene ID" value="SETIT_009009mg"/>
</dbReference>
<dbReference type="Proteomes" id="UP000004995">
    <property type="component" value="Unassembled WGS sequence"/>
</dbReference>
<dbReference type="InParanoid" id="K3Y471"/>
<sequence length="42" mass="4862">MEVFQASSLTMNHGYNLSIYRKKNGYCQPFYILVAILTYVSP</sequence>
<evidence type="ECO:0000313" key="1">
    <source>
        <dbReference type="EnsemblPlants" id="KQL08925"/>
    </source>
</evidence>
<reference evidence="1" key="2">
    <citation type="submission" date="2018-08" db="UniProtKB">
        <authorList>
            <consortium name="EnsemblPlants"/>
        </authorList>
    </citation>
    <scope>IDENTIFICATION</scope>
    <source>
        <strain evidence="1">Yugu1</strain>
    </source>
</reference>
<reference evidence="2" key="1">
    <citation type="journal article" date="2012" name="Nat. Biotechnol.">
        <title>Reference genome sequence of the model plant Setaria.</title>
        <authorList>
            <person name="Bennetzen J.L."/>
            <person name="Schmutz J."/>
            <person name="Wang H."/>
            <person name="Percifield R."/>
            <person name="Hawkins J."/>
            <person name="Pontaroli A.C."/>
            <person name="Estep M."/>
            <person name="Feng L."/>
            <person name="Vaughn J.N."/>
            <person name="Grimwood J."/>
            <person name="Jenkins J."/>
            <person name="Barry K."/>
            <person name="Lindquist E."/>
            <person name="Hellsten U."/>
            <person name="Deshpande S."/>
            <person name="Wang X."/>
            <person name="Wu X."/>
            <person name="Mitros T."/>
            <person name="Triplett J."/>
            <person name="Yang X."/>
            <person name="Ye C.Y."/>
            <person name="Mauro-Herrera M."/>
            <person name="Wang L."/>
            <person name="Li P."/>
            <person name="Sharma M."/>
            <person name="Sharma R."/>
            <person name="Ronald P.C."/>
            <person name="Panaud O."/>
            <person name="Kellogg E.A."/>
            <person name="Brutnell T.P."/>
            <person name="Doust A.N."/>
            <person name="Tuskan G.A."/>
            <person name="Rokhsar D."/>
            <person name="Devos K.M."/>
        </authorList>
    </citation>
    <scope>NUCLEOTIDE SEQUENCE [LARGE SCALE GENOMIC DNA]</scope>
    <source>
        <strain evidence="2">cv. Yugu1</strain>
    </source>
</reference>
<name>K3Y471_SETIT</name>
<organism evidence="1 2">
    <name type="scientific">Setaria italica</name>
    <name type="common">Foxtail millet</name>
    <name type="synonym">Panicum italicum</name>
    <dbReference type="NCBI Taxonomy" id="4555"/>
    <lineage>
        <taxon>Eukaryota</taxon>
        <taxon>Viridiplantae</taxon>
        <taxon>Streptophyta</taxon>
        <taxon>Embryophyta</taxon>
        <taxon>Tracheophyta</taxon>
        <taxon>Spermatophyta</taxon>
        <taxon>Magnoliopsida</taxon>
        <taxon>Liliopsida</taxon>
        <taxon>Poales</taxon>
        <taxon>Poaceae</taxon>
        <taxon>PACMAD clade</taxon>
        <taxon>Panicoideae</taxon>
        <taxon>Panicodae</taxon>
        <taxon>Paniceae</taxon>
        <taxon>Cenchrinae</taxon>
        <taxon>Setaria</taxon>
    </lineage>
</organism>